<feature type="domain" description="DUF5641" evidence="2">
    <location>
        <begin position="15"/>
        <end position="68"/>
    </location>
</feature>
<evidence type="ECO:0000313" key="4">
    <source>
        <dbReference type="Proteomes" id="UP001497623"/>
    </source>
</evidence>
<organism evidence="3 4">
    <name type="scientific">Meganyctiphanes norvegica</name>
    <name type="common">Northern krill</name>
    <name type="synonym">Thysanopoda norvegica</name>
    <dbReference type="NCBI Taxonomy" id="48144"/>
    <lineage>
        <taxon>Eukaryota</taxon>
        <taxon>Metazoa</taxon>
        <taxon>Ecdysozoa</taxon>
        <taxon>Arthropoda</taxon>
        <taxon>Crustacea</taxon>
        <taxon>Multicrustacea</taxon>
        <taxon>Malacostraca</taxon>
        <taxon>Eumalacostraca</taxon>
        <taxon>Eucarida</taxon>
        <taxon>Euphausiacea</taxon>
        <taxon>Euphausiidae</taxon>
        <taxon>Meganyctiphanes</taxon>
    </lineage>
</organism>
<protein>
    <recommendedName>
        <fullName evidence="2">DUF5641 domain-containing protein</fullName>
    </recommendedName>
</protein>
<dbReference type="InterPro" id="IPR040676">
    <property type="entry name" value="DUF5641"/>
</dbReference>
<name>A0AAV2RXL7_MEGNR</name>
<dbReference type="Pfam" id="PF18701">
    <property type="entry name" value="DUF5641"/>
    <property type="match status" value="1"/>
</dbReference>
<reference evidence="3 4" key="1">
    <citation type="submission" date="2024-05" db="EMBL/GenBank/DDBJ databases">
        <authorList>
            <person name="Wallberg A."/>
        </authorList>
    </citation>
    <scope>NUCLEOTIDE SEQUENCE [LARGE SCALE GENOMIC DNA]</scope>
</reference>
<feature type="region of interest" description="Disordered" evidence="1">
    <location>
        <begin position="115"/>
        <end position="151"/>
    </location>
</feature>
<accession>A0AAV2RXL7</accession>
<proteinExistence type="predicted"/>
<comment type="caution">
    <text evidence="3">The sequence shown here is derived from an EMBL/GenBank/DDBJ whole genome shotgun (WGS) entry which is preliminary data.</text>
</comment>
<feature type="compositionally biased region" description="Acidic residues" evidence="1">
    <location>
        <begin position="115"/>
        <end position="133"/>
    </location>
</feature>
<dbReference type="AlphaFoldDB" id="A0AAV2RXL7"/>
<dbReference type="EMBL" id="CAXKWB010035377">
    <property type="protein sequence ID" value="CAL4146372.1"/>
    <property type="molecule type" value="Genomic_DNA"/>
</dbReference>
<evidence type="ECO:0000256" key="1">
    <source>
        <dbReference type="SAM" id="MobiDB-lite"/>
    </source>
</evidence>
<keyword evidence="4" id="KW-1185">Reference proteome</keyword>
<sequence length="151" mass="17183">MGLRIYIKKSLLINVNQVKVGDIVLLKNIQPDMIKKRQHWCLARILELVPGFDGNIRSVKLLKASADYETRPRQPELHPINHLFPLELSITHNHIIPPQDDIDIAQAEVEPEFDFSGFEEDLVEDREDHDDPTDPVSATPTNTLEGEGESE</sequence>
<evidence type="ECO:0000313" key="3">
    <source>
        <dbReference type="EMBL" id="CAL4146372.1"/>
    </source>
</evidence>
<dbReference type="Proteomes" id="UP001497623">
    <property type="component" value="Unassembled WGS sequence"/>
</dbReference>
<gene>
    <name evidence="3" type="ORF">MNOR_LOCUS29857</name>
</gene>
<evidence type="ECO:0000259" key="2">
    <source>
        <dbReference type="Pfam" id="PF18701"/>
    </source>
</evidence>